<dbReference type="Gene3D" id="3.30.300.30">
    <property type="match status" value="1"/>
</dbReference>
<dbReference type="InterPro" id="IPR042099">
    <property type="entry name" value="ANL_N_sf"/>
</dbReference>
<proteinExistence type="inferred from homology"/>
<dbReference type="InterPro" id="IPR000873">
    <property type="entry name" value="AMP-dep_synth/lig_dom"/>
</dbReference>
<dbReference type="GO" id="GO:0031956">
    <property type="term" value="F:medium-chain fatty acid-CoA ligase activity"/>
    <property type="evidence" value="ECO:0007669"/>
    <property type="project" value="TreeGrafter"/>
</dbReference>
<name>A0A1I3CEJ0_9MICO</name>
<reference evidence="6 8" key="2">
    <citation type="submission" date="2019-03" db="EMBL/GenBank/DDBJ databases">
        <title>Genomics of glacier-inhabiting Cryobacterium strains.</title>
        <authorList>
            <person name="Liu Q."/>
            <person name="Xin Y.-H."/>
        </authorList>
    </citation>
    <scope>NUCLEOTIDE SEQUENCE [LARGE SCALE GENOMIC DNA]</scope>
    <source>
        <strain evidence="6 8">Hh34</strain>
    </source>
</reference>
<evidence type="ECO:0000259" key="3">
    <source>
        <dbReference type="Pfam" id="PF00501"/>
    </source>
</evidence>
<comment type="similarity">
    <text evidence="1">Belongs to the ATP-dependent AMP-binding enzyme family.</text>
</comment>
<dbReference type="Pfam" id="PF00501">
    <property type="entry name" value="AMP-binding"/>
    <property type="match status" value="1"/>
</dbReference>
<feature type="domain" description="AMP-dependent synthetase/ligase" evidence="3">
    <location>
        <begin position="9"/>
        <end position="362"/>
    </location>
</feature>
<evidence type="ECO:0000313" key="5">
    <source>
        <dbReference type="EMBL" id="SFH72934.1"/>
    </source>
</evidence>
<dbReference type="PANTHER" id="PTHR43201">
    <property type="entry name" value="ACYL-COA SYNTHETASE"/>
    <property type="match status" value="1"/>
</dbReference>
<dbReference type="SUPFAM" id="SSF56801">
    <property type="entry name" value="Acetyl-CoA synthetase-like"/>
    <property type="match status" value="1"/>
</dbReference>
<reference evidence="5 7" key="1">
    <citation type="submission" date="2016-10" db="EMBL/GenBank/DDBJ databases">
        <authorList>
            <person name="Varghese N."/>
            <person name="Submissions S."/>
        </authorList>
    </citation>
    <scope>NUCLEOTIDE SEQUENCE [LARGE SCALE GENOMIC DNA]</scope>
    <source>
        <strain evidence="5 7">GMCC 1.11211</strain>
    </source>
</reference>
<dbReference type="EMBL" id="FOPW01000013">
    <property type="protein sequence ID" value="SFH72934.1"/>
    <property type="molecule type" value="Genomic_DNA"/>
</dbReference>
<evidence type="ECO:0000256" key="2">
    <source>
        <dbReference type="ARBA" id="ARBA00022598"/>
    </source>
</evidence>
<dbReference type="InterPro" id="IPR025110">
    <property type="entry name" value="AMP-bd_C"/>
</dbReference>
<dbReference type="Pfam" id="PF13193">
    <property type="entry name" value="AMP-binding_C"/>
    <property type="match status" value="1"/>
</dbReference>
<dbReference type="InterPro" id="IPR020845">
    <property type="entry name" value="AMP-binding_CS"/>
</dbReference>
<feature type="domain" description="AMP-binding enzyme C-terminal" evidence="4">
    <location>
        <begin position="412"/>
        <end position="484"/>
    </location>
</feature>
<dbReference type="InterPro" id="IPR045851">
    <property type="entry name" value="AMP-bd_C_sf"/>
</dbReference>
<dbReference type="EMBL" id="SOFE01000003">
    <property type="protein sequence ID" value="TFB88790.1"/>
    <property type="molecule type" value="Genomic_DNA"/>
</dbReference>
<organism evidence="6 8">
    <name type="scientific">Cryobacterium levicorallinum</name>
    <dbReference type="NCBI Taxonomy" id="995038"/>
    <lineage>
        <taxon>Bacteria</taxon>
        <taxon>Bacillati</taxon>
        <taxon>Actinomycetota</taxon>
        <taxon>Actinomycetes</taxon>
        <taxon>Micrococcales</taxon>
        <taxon>Microbacteriaceae</taxon>
        <taxon>Cryobacterium</taxon>
    </lineage>
</organism>
<dbReference type="Gene3D" id="3.40.50.12780">
    <property type="entry name" value="N-terminal domain of ligase-like"/>
    <property type="match status" value="1"/>
</dbReference>
<evidence type="ECO:0000313" key="7">
    <source>
        <dbReference type="Proteomes" id="UP000199681"/>
    </source>
</evidence>
<keyword evidence="7" id="KW-1185">Reference proteome</keyword>
<dbReference type="Proteomes" id="UP000199681">
    <property type="component" value="Unassembled WGS sequence"/>
</dbReference>
<evidence type="ECO:0000313" key="6">
    <source>
        <dbReference type="EMBL" id="TFB88790.1"/>
    </source>
</evidence>
<accession>A0A1I3CEJ0</accession>
<dbReference type="Proteomes" id="UP000297963">
    <property type="component" value="Unassembled WGS sequence"/>
</dbReference>
<dbReference type="AlphaFoldDB" id="A0A1I3CEJ0"/>
<dbReference type="PANTHER" id="PTHR43201:SF5">
    <property type="entry name" value="MEDIUM-CHAIN ACYL-COA LIGASE ACSF2, MITOCHONDRIAL"/>
    <property type="match status" value="1"/>
</dbReference>
<gene>
    <name evidence="6" type="ORF">E3O11_01770</name>
    <name evidence="5" type="ORF">SAMN05216274_1136</name>
</gene>
<evidence type="ECO:0000259" key="4">
    <source>
        <dbReference type="Pfam" id="PF13193"/>
    </source>
</evidence>
<evidence type="ECO:0000256" key="1">
    <source>
        <dbReference type="ARBA" id="ARBA00006432"/>
    </source>
</evidence>
<evidence type="ECO:0000313" key="8">
    <source>
        <dbReference type="Proteomes" id="UP000297963"/>
    </source>
</evidence>
<comment type="caution">
    <text evidence="6">The sequence shown here is derived from an EMBL/GenBank/DDBJ whole genome shotgun (WGS) entry which is preliminary data.</text>
</comment>
<dbReference type="PROSITE" id="PS00455">
    <property type="entry name" value="AMP_BINDING"/>
    <property type="match status" value="1"/>
</dbReference>
<sequence length="502" mass="53466">MPITRTVLEVAEQYPDQLAIVAADIRLTYAQLVEDSRYMFAAVEELHLRQHTPPVPAAETGGIPITAVSIASAFHTARIIAGLAGFRAVSATIDPRWPLEHRVGVILATGIGVVISDATDLADALAARGWTGTIQPLADFMQREASATAAAAPTVRHGNEPFLLLFSSGTTSNPKAFLKTRHQYRENFAISSAHLEPRPGVATLAPGPVSYSLTLYALIECLASGGSAHMADVFNPLEMAARILDEKITRVVTVPAVVQALVNAARRDPARFTTLELIVTGGANLPAVLRAGLADVLPDVRLISYYGAAEIGFIGDSRDGDGTTINIYDGVKASIRDKDGAELPDGEPGTLWIRAAACSDGYIARTTNAVLKGSDGWSTVHDHGRLVDGALVLVGRAGDIAVTGGHKVALPEVERAFEVIPRLGAICAVALPHERLGTVIALVIEGETPNKGQLLTHARHNLAPQFVPRRWYWVERLPRTIGGKIRRAATAQLVARGEAVRL</sequence>
<keyword evidence="2 6" id="KW-0436">Ligase</keyword>
<dbReference type="RefSeq" id="WP_092451222.1">
    <property type="nucleotide sequence ID" value="NZ_BKAC01000013.1"/>
</dbReference>
<dbReference type="GO" id="GO:0006631">
    <property type="term" value="P:fatty acid metabolic process"/>
    <property type="evidence" value="ECO:0007669"/>
    <property type="project" value="TreeGrafter"/>
</dbReference>
<dbReference type="STRING" id="995038.SAMN05216274_1136"/>
<protein>
    <submittedName>
        <fullName evidence="5">Acyl-CoA synthetase (AMP-forming)/AMP-acid ligase II</fullName>
    </submittedName>
    <submittedName>
        <fullName evidence="6">Long-chain fatty acid--CoA ligase</fullName>
    </submittedName>
</protein>